<feature type="transmembrane region" description="Helical" evidence="10">
    <location>
        <begin position="185"/>
        <end position="202"/>
    </location>
</feature>
<comment type="similarity">
    <text evidence="2">Belongs to the UPF0053 family.</text>
</comment>
<dbReference type="CDD" id="cd04590">
    <property type="entry name" value="CBS_pair_CorC_HlyC_assoc"/>
    <property type="match status" value="1"/>
</dbReference>
<feature type="transmembrane region" description="Helical" evidence="10">
    <location>
        <begin position="49"/>
        <end position="70"/>
    </location>
</feature>
<dbReference type="Gene3D" id="3.10.580.10">
    <property type="entry name" value="CBS-domain"/>
    <property type="match status" value="1"/>
</dbReference>
<keyword evidence="13" id="KW-1185">Reference proteome</keyword>
<dbReference type="InterPro" id="IPR005496">
    <property type="entry name" value="Integral_membrane_TerC"/>
</dbReference>
<dbReference type="AlphaFoldDB" id="A0A4R6VGC6"/>
<feature type="transmembrane region" description="Helical" evidence="10">
    <location>
        <begin position="121"/>
        <end position="142"/>
    </location>
</feature>
<feature type="domain" description="CBS" evidence="11">
    <location>
        <begin position="369"/>
        <end position="427"/>
    </location>
</feature>
<evidence type="ECO:0000256" key="8">
    <source>
        <dbReference type="ARBA" id="ARBA00023136"/>
    </source>
</evidence>
<dbReference type="OrthoDB" id="9805314at2"/>
<dbReference type="SUPFAM" id="SSF56176">
    <property type="entry name" value="FAD-binding/transporter-associated domain-like"/>
    <property type="match status" value="1"/>
</dbReference>
<proteinExistence type="inferred from homology"/>
<accession>A0A4R6VGC6</accession>
<dbReference type="InterPro" id="IPR005170">
    <property type="entry name" value="Transptr-assoc_dom"/>
</dbReference>
<dbReference type="InterPro" id="IPR046342">
    <property type="entry name" value="CBS_dom_sf"/>
</dbReference>
<dbReference type="Pfam" id="PF03741">
    <property type="entry name" value="TerC"/>
    <property type="match status" value="1"/>
</dbReference>
<dbReference type="SMART" id="SM01091">
    <property type="entry name" value="CorC_HlyC"/>
    <property type="match status" value="1"/>
</dbReference>
<dbReference type="GO" id="GO:0050660">
    <property type="term" value="F:flavin adenine dinucleotide binding"/>
    <property type="evidence" value="ECO:0007669"/>
    <property type="project" value="InterPro"/>
</dbReference>
<dbReference type="InterPro" id="IPR016169">
    <property type="entry name" value="FAD-bd_PCMH_sub2"/>
</dbReference>
<evidence type="ECO:0000256" key="5">
    <source>
        <dbReference type="ARBA" id="ARBA00022737"/>
    </source>
</evidence>
<dbReference type="PROSITE" id="PS51371">
    <property type="entry name" value="CBS"/>
    <property type="match status" value="2"/>
</dbReference>
<dbReference type="Pfam" id="PF03471">
    <property type="entry name" value="CorC_HlyC"/>
    <property type="match status" value="1"/>
</dbReference>
<dbReference type="RefSeq" id="WP_133543173.1">
    <property type="nucleotide sequence ID" value="NZ_SNYQ01000001.1"/>
</dbReference>
<evidence type="ECO:0000256" key="3">
    <source>
        <dbReference type="ARBA" id="ARBA00022475"/>
    </source>
</evidence>
<evidence type="ECO:0000256" key="6">
    <source>
        <dbReference type="ARBA" id="ARBA00022989"/>
    </source>
</evidence>
<evidence type="ECO:0000256" key="2">
    <source>
        <dbReference type="ARBA" id="ARBA00006337"/>
    </source>
</evidence>
<dbReference type="EMBL" id="SNYQ01000001">
    <property type="protein sequence ID" value="TDQ59871.1"/>
    <property type="molecule type" value="Genomic_DNA"/>
</dbReference>
<evidence type="ECO:0000259" key="11">
    <source>
        <dbReference type="PROSITE" id="PS51371"/>
    </source>
</evidence>
<evidence type="ECO:0000256" key="10">
    <source>
        <dbReference type="SAM" id="Phobius"/>
    </source>
</evidence>
<keyword evidence="8 10" id="KW-0472">Membrane</keyword>
<keyword evidence="4 10" id="KW-0812">Transmembrane</keyword>
<reference evidence="12 13" key="1">
    <citation type="submission" date="2019-03" db="EMBL/GenBank/DDBJ databases">
        <title>Genomic Encyclopedia of Type Strains, Phase IV (KMG-IV): sequencing the most valuable type-strain genomes for metagenomic binning, comparative biology and taxonomic classification.</title>
        <authorList>
            <person name="Goeker M."/>
        </authorList>
    </citation>
    <scope>NUCLEOTIDE SEQUENCE [LARGE SCALE GENOMIC DNA]</scope>
    <source>
        <strain evidence="12 13">DSM 28403</strain>
    </source>
</reference>
<feature type="domain" description="CBS" evidence="11">
    <location>
        <begin position="301"/>
        <end position="361"/>
    </location>
</feature>
<evidence type="ECO:0000256" key="9">
    <source>
        <dbReference type="PROSITE-ProRule" id="PRU00703"/>
    </source>
</evidence>
<dbReference type="Pfam" id="PF00571">
    <property type="entry name" value="CBS"/>
    <property type="match status" value="2"/>
</dbReference>
<dbReference type="InterPro" id="IPR044751">
    <property type="entry name" value="Ion_transp-like_CBS"/>
</dbReference>
<keyword evidence="5" id="KW-0677">Repeat</keyword>
<comment type="subcellular location">
    <subcellularLocation>
        <location evidence="1">Cell membrane</location>
        <topology evidence="1">Multi-pass membrane protein</topology>
    </subcellularLocation>
</comment>
<dbReference type="Proteomes" id="UP000295657">
    <property type="component" value="Unassembled WGS sequence"/>
</dbReference>
<evidence type="ECO:0000313" key="13">
    <source>
        <dbReference type="Proteomes" id="UP000295657"/>
    </source>
</evidence>
<dbReference type="PANTHER" id="PTHR22777">
    <property type="entry name" value="HEMOLYSIN-RELATED"/>
    <property type="match status" value="1"/>
</dbReference>
<keyword evidence="6 10" id="KW-1133">Transmembrane helix</keyword>
<protein>
    <submittedName>
        <fullName evidence="12">Putative tellurium resistance membrane protein TerC</fullName>
    </submittedName>
</protein>
<dbReference type="InterPro" id="IPR000644">
    <property type="entry name" value="CBS_dom"/>
</dbReference>
<dbReference type="PANTHER" id="PTHR22777:SF15">
    <property type="entry name" value="UPF0053 INNER MEMBRANE PROTEIN YOAE"/>
    <property type="match status" value="1"/>
</dbReference>
<dbReference type="GO" id="GO:0005886">
    <property type="term" value="C:plasma membrane"/>
    <property type="evidence" value="ECO:0007669"/>
    <property type="project" value="UniProtKB-SubCell"/>
</dbReference>
<dbReference type="InterPro" id="IPR036318">
    <property type="entry name" value="FAD-bd_PCMH-like_sf"/>
</dbReference>
<keyword evidence="7 9" id="KW-0129">CBS domain</keyword>
<evidence type="ECO:0000256" key="4">
    <source>
        <dbReference type="ARBA" id="ARBA00022692"/>
    </source>
</evidence>
<keyword evidence="3" id="KW-1003">Cell membrane</keyword>
<feature type="transmembrane region" description="Helical" evidence="10">
    <location>
        <begin position="76"/>
        <end position="100"/>
    </location>
</feature>
<evidence type="ECO:0000313" key="12">
    <source>
        <dbReference type="EMBL" id="TDQ59871.1"/>
    </source>
</evidence>
<sequence>MLELLTDSSAWLGLATLIVLEIILGIDNIVFIAILANKLPPQQRNNARRLGLGFALLLRLLLLSIMSWLITLTEPVISYHGFSLSLRDIILITGGVFLLFKATMELHEKLEGKPESAQASNLHASFTAVVVQIVILDAVFSFDAVITAVGMVKHLEIMMAAVIVAMVMMLFAAKALAEFVAKHPTVVILCLSFLLMIGFSLIAEGLGLHIPKGYLYAAIGFSILIEGFNQFANLNRTKYENQIPLRDRTADAILKLMGGKEHSKQETEDAQQLSPEPFAQEERYMISGVLALGERDVQTIMTPRNEITWVDINDSKEDIRRHLLDTPHNLFPVCRGGIDKVLGVVRAKDILAVLDRDPEDIPAALKPLLVKHQPIFVPETIDNLKLLSMLKDAKGNLAMVIDEYGQVAGLVTPLDLLEAIAGEFPDEDESLEIVKCDDFWIVEGTATLDHLKLELDEPDMFQDAEQYTIGGYLISKIEDIPQVHDQLEIEGYRFSVLKTLSSRILLIRVERVSAA</sequence>
<evidence type="ECO:0000256" key="1">
    <source>
        <dbReference type="ARBA" id="ARBA00004651"/>
    </source>
</evidence>
<feature type="transmembrane region" description="Helical" evidence="10">
    <location>
        <begin position="12"/>
        <end position="37"/>
    </location>
</feature>
<gene>
    <name evidence="12" type="ORF">EDC45_0534</name>
</gene>
<organism evidence="12 13">
    <name type="scientific">Mesocricetibacter intestinalis</name>
    <dbReference type="NCBI Taxonomy" id="1521930"/>
    <lineage>
        <taxon>Bacteria</taxon>
        <taxon>Pseudomonadati</taxon>
        <taxon>Pseudomonadota</taxon>
        <taxon>Gammaproteobacteria</taxon>
        <taxon>Pasteurellales</taxon>
        <taxon>Pasteurellaceae</taxon>
        <taxon>Mesocricetibacter</taxon>
    </lineage>
</organism>
<evidence type="ECO:0000256" key="7">
    <source>
        <dbReference type="ARBA" id="ARBA00023122"/>
    </source>
</evidence>
<dbReference type="SUPFAM" id="SSF54631">
    <property type="entry name" value="CBS-domain pair"/>
    <property type="match status" value="1"/>
</dbReference>
<comment type="caution">
    <text evidence="12">The sequence shown here is derived from an EMBL/GenBank/DDBJ whole genome shotgun (WGS) entry which is preliminary data.</text>
</comment>
<feature type="transmembrane region" description="Helical" evidence="10">
    <location>
        <begin position="154"/>
        <end position="173"/>
    </location>
</feature>
<dbReference type="Gene3D" id="3.30.465.10">
    <property type="match status" value="1"/>
</dbReference>
<name>A0A4R6VGC6_9PAST</name>